<dbReference type="CDD" id="cd07377">
    <property type="entry name" value="WHTH_GntR"/>
    <property type="match status" value="1"/>
</dbReference>
<evidence type="ECO:0000259" key="6">
    <source>
        <dbReference type="PROSITE" id="PS50949"/>
    </source>
</evidence>
<dbReference type="GO" id="GO:0003700">
    <property type="term" value="F:DNA-binding transcription factor activity"/>
    <property type="evidence" value="ECO:0007669"/>
    <property type="project" value="InterPro"/>
</dbReference>
<dbReference type="InterPro" id="IPR046335">
    <property type="entry name" value="LacI/GalR-like_sensor"/>
</dbReference>
<dbReference type="InterPro" id="IPR036388">
    <property type="entry name" value="WH-like_DNA-bd_sf"/>
</dbReference>
<dbReference type="SUPFAM" id="SSF53822">
    <property type="entry name" value="Periplasmic binding protein-like I"/>
    <property type="match status" value="1"/>
</dbReference>
<dbReference type="AlphaFoldDB" id="A0AAU7CNC4"/>
<dbReference type="SMART" id="SM00345">
    <property type="entry name" value="HTH_GNTR"/>
    <property type="match status" value="1"/>
</dbReference>
<gene>
    <name evidence="7" type="ORF">V5E97_08815</name>
</gene>
<dbReference type="PRINTS" id="PR00035">
    <property type="entry name" value="HTHGNTR"/>
</dbReference>
<evidence type="ECO:0000256" key="4">
    <source>
        <dbReference type="ARBA" id="ARBA00023163"/>
    </source>
</evidence>
<proteinExistence type="predicted"/>
<dbReference type="InterPro" id="IPR000524">
    <property type="entry name" value="Tscrpt_reg_HTH_GntR"/>
</dbReference>
<dbReference type="RefSeq" id="WP_406698973.1">
    <property type="nucleotide sequence ID" value="NZ_CP155447.1"/>
</dbReference>
<sequence length="389" mass="43018">MPRAIHDQQNLPAREPGAPETPKYERLRKYFVEEVLAGRLKPGDMLPTEQQLADTYAIARSTVRQALGALQRDGLIQRIQGKGTFIHEDARVRSRPDLDVFALVLPETQSAFYPSLQRSFDEAAGRVHNQILVCQSNNNLDRQGNVILQLIDKEVAGVAIVPVTAPPTPVYQIRQLQKAEIPVVFCHRRVEGVRAPLLAIPFREVGRLAGRALVERGHRRVAFFAPHLSESAVGYLEGLLDVLPPGGVTAEHRIIFGPESVPDPEVHEPELLAALSAVVNHPDRPTAIFASFDSAAELIYLLLLRLGLRIPEEISLVGFGGTVRSSPTLHRITSVTVDETEIGRRAVELLDRMRRHELPLDSNETFVMPIRLSDGQTLGPAPRGARSSR</sequence>
<dbReference type="Gene3D" id="1.10.10.10">
    <property type="entry name" value="Winged helix-like DNA-binding domain superfamily/Winged helix DNA-binding domain"/>
    <property type="match status" value="1"/>
</dbReference>
<dbReference type="PANTHER" id="PTHR30146">
    <property type="entry name" value="LACI-RELATED TRANSCRIPTIONAL REPRESSOR"/>
    <property type="match status" value="1"/>
</dbReference>
<dbReference type="InterPro" id="IPR028082">
    <property type="entry name" value="Peripla_BP_I"/>
</dbReference>
<dbReference type="InterPro" id="IPR036390">
    <property type="entry name" value="WH_DNA-bd_sf"/>
</dbReference>
<feature type="domain" description="HTH gntR-type" evidence="6">
    <location>
        <begin position="21"/>
        <end position="89"/>
    </location>
</feature>
<dbReference type="Pfam" id="PF13377">
    <property type="entry name" value="Peripla_BP_3"/>
    <property type="match status" value="1"/>
</dbReference>
<dbReference type="PROSITE" id="PS50949">
    <property type="entry name" value="HTH_GNTR"/>
    <property type="match status" value="1"/>
</dbReference>
<evidence type="ECO:0000313" key="7">
    <source>
        <dbReference type="EMBL" id="XBH06121.1"/>
    </source>
</evidence>
<dbReference type="GO" id="GO:0000976">
    <property type="term" value="F:transcription cis-regulatory region binding"/>
    <property type="evidence" value="ECO:0007669"/>
    <property type="project" value="TreeGrafter"/>
</dbReference>
<evidence type="ECO:0000256" key="2">
    <source>
        <dbReference type="ARBA" id="ARBA00023015"/>
    </source>
</evidence>
<dbReference type="Gene3D" id="3.40.50.2300">
    <property type="match status" value="2"/>
</dbReference>
<name>A0AAU7CNC4_9BACT</name>
<reference evidence="7" key="1">
    <citation type="submission" date="2024-05" db="EMBL/GenBank/DDBJ databases">
        <title>Planctomycetes of the genus Singulisphaera possess chitinolytic capabilities.</title>
        <authorList>
            <person name="Ivanova A."/>
        </authorList>
    </citation>
    <scope>NUCLEOTIDE SEQUENCE</scope>
    <source>
        <strain evidence="7">Ch08T</strain>
    </source>
</reference>
<organism evidence="7">
    <name type="scientific">Singulisphaera sp. Ch08</name>
    <dbReference type="NCBI Taxonomy" id="3120278"/>
    <lineage>
        <taxon>Bacteria</taxon>
        <taxon>Pseudomonadati</taxon>
        <taxon>Planctomycetota</taxon>
        <taxon>Planctomycetia</taxon>
        <taxon>Isosphaerales</taxon>
        <taxon>Isosphaeraceae</taxon>
        <taxon>Singulisphaera</taxon>
    </lineage>
</organism>
<feature type="region of interest" description="Disordered" evidence="5">
    <location>
        <begin position="1"/>
        <end position="22"/>
    </location>
</feature>
<keyword evidence="4" id="KW-0804">Transcription</keyword>
<keyword evidence="3" id="KW-0238">DNA-binding</keyword>
<evidence type="ECO:0000256" key="3">
    <source>
        <dbReference type="ARBA" id="ARBA00023125"/>
    </source>
</evidence>
<dbReference type="Pfam" id="PF00392">
    <property type="entry name" value="GntR"/>
    <property type="match status" value="1"/>
</dbReference>
<evidence type="ECO:0000256" key="1">
    <source>
        <dbReference type="ARBA" id="ARBA00022491"/>
    </source>
</evidence>
<keyword evidence="1" id="KW-0678">Repressor</keyword>
<dbReference type="SUPFAM" id="SSF46785">
    <property type="entry name" value="Winged helix' DNA-binding domain"/>
    <property type="match status" value="1"/>
</dbReference>
<protein>
    <submittedName>
        <fullName evidence="7">Substrate-binding domain-containing protein</fullName>
    </submittedName>
</protein>
<evidence type="ECO:0000256" key="5">
    <source>
        <dbReference type="SAM" id="MobiDB-lite"/>
    </source>
</evidence>
<keyword evidence="2" id="KW-0805">Transcription regulation</keyword>
<accession>A0AAU7CNC4</accession>
<dbReference type="PANTHER" id="PTHR30146:SF148">
    <property type="entry name" value="HTH-TYPE TRANSCRIPTIONAL REPRESSOR PURR-RELATED"/>
    <property type="match status" value="1"/>
</dbReference>
<dbReference type="CDD" id="cd06267">
    <property type="entry name" value="PBP1_LacI_sugar_binding-like"/>
    <property type="match status" value="1"/>
</dbReference>
<dbReference type="EMBL" id="CP155447">
    <property type="protein sequence ID" value="XBH06121.1"/>
    <property type="molecule type" value="Genomic_DNA"/>
</dbReference>